<evidence type="ECO:0000259" key="5">
    <source>
        <dbReference type="Pfam" id="PF17853"/>
    </source>
</evidence>
<dbReference type="EMBL" id="BAAAYK010000038">
    <property type="protein sequence ID" value="GAA3357747.1"/>
    <property type="molecule type" value="Genomic_DNA"/>
</dbReference>
<dbReference type="InterPro" id="IPR025751">
    <property type="entry name" value="RsbRD_N_dom"/>
</dbReference>
<evidence type="ECO:0000313" key="6">
    <source>
        <dbReference type="EMBL" id="GAA3357747.1"/>
    </source>
</evidence>
<gene>
    <name evidence="6" type="ORF">GCM10020366_27040</name>
</gene>
<comment type="caution">
    <text evidence="6">The sequence shown here is derived from an EMBL/GenBank/DDBJ whole genome shotgun (WGS) entry which is preliminary data.</text>
</comment>
<dbReference type="PANTHER" id="PTHR33744">
    <property type="entry name" value="CARBOHYDRATE DIACID REGULATOR"/>
    <property type="match status" value="1"/>
</dbReference>
<dbReference type="Pfam" id="PF13556">
    <property type="entry name" value="HTH_30"/>
    <property type="match status" value="1"/>
</dbReference>
<evidence type="ECO:0000259" key="4">
    <source>
        <dbReference type="Pfam" id="PF14361"/>
    </source>
</evidence>
<dbReference type="InterPro" id="IPR041522">
    <property type="entry name" value="CdaR_GGDEF"/>
</dbReference>
<comment type="similarity">
    <text evidence="1">Belongs to the CdaR family.</text>
</comment>
<name>A0ABP6RQB3_9PSEU</name>
<sequence>MEAAPLVGRIVDRVLVDLEATVERSVARTWEEVPAYSASRDESLGPDLRTHTRSVFDAVLATMRAGRRADRDDFRSSVEQARHRVRQGVALADFMQGFRIGQEALWEAIVAAAKEDPDTRMAALDLAIHVMNVIEVGSSVAAETYLVAQQMELADDDLLRRDLVEDLLAARDLVPGPKADLAAESGLAAASSIVVVVAKPATELRADQSLREVVTTVRTSLGTGQQGVAVLRQDHVVGIAPVHADGAELVQGLERAYRSLRGRGIHLGVGVSTVHDGLREVPAARHEAVLARKSLAGEPGVRRLAELSPLDYLVLLDDATARRLITAPVRSFIEEDLGQAGTMIETIRLYADCDLNAKAAAERLHVHVNTVYYRLERISERTGCDLRSFADFQNLLVAARLLAPAERAGAGDRAGGGDQAGGGRTSA</sequence>
<evidence type="ECO:0000259" key="3">
    <source>
        <dbReference type="Pfam" id="PF13556"/>
    </source>
</evidence>
<reference evidence="7" key="1">
    <citation type="journal article" date="2019" name="Int. J. Syst. Evol. Microbiol.">
        <title>The Global Catalogue of Microorganisms (GCM) 10K type strain sequencing project: providing services to taxonomists for standard genome sequencing and annotation.</title>
        <authorList>
            <consortium name="The Broad Institute Genomics Platform"/>
            <consortium name="The Broad Institute Genome Sequencing Center for Infectious Disease"/>
            <person name="Wu L."/>
            <person name="Ma J."/>
        </authorList>
    </citation>
    <scope>NUCLEOTIDE SEQUENCE [LARGE SCALE GENOMIC DNA]</scope>
    <source>
        <strain evidence="7">JCM 9687</strain>
    </source>
</reference>
<evidence type="ECO:0000256" key="2">
    <source>
        <dbReference type="SAM" id="MobiDB-lite"/>
    </source>
</evidence>
<dbReference type="InterPro" id="IPR025736">
    <property type="entry name" value="PucR_C-HTH_dom"/>
</dbReference>
<accession>A0ABP6RQB3</accession>
<evidence type="ECO:0000313" key="7">
    <source>
        <dbReference type="Proteomes" id="UP001500483"/>
    </source>
</evidence>
<dbReference type="Pfam" id="PF17853">
    <property type="entry name" value="GGDEF_2"/>
    <property type="match status" value="1"/>
</dbReference>
<dbReference type="InterPro" id="IPR042070">
    <property type="entry name" value="PucR_C-HTH_sf"/>
</dbReference>
<dbReference type="Proteomes" id="UP001500483">
    <property type="component" value="Unassembled WGS sequence"/>
</dbReference>
<evidence type="ECO:0008006" key="8">
    <source>
        <dbReference type="Google" id="ProtNLM"/>
    </source>
</evidence>
<feature type="domain" description="RsbT co-antagonist protein RsbRD N-terminal" evidence="4">
    <location>
        <begin position="20"/>
        <end position="157"/>
    </location>
</feature>
<dbReference type="Gene3D" id="1.10.10.2840">
    <property type="entry name" value="PucR C-terminal helix-turn-helix domain"/>
    <property type="match status" value="1"/>
</dbReference>
<dbReference type="Pfam" id="PF14361">
    <property type="entry name" value="RsbRD_N"/>
    <property type="match status" value="1"/>
</dbReference>
<organism evidence="6 7">
    <name type="scientific">Saccharopolyspora gregorii</name>
    <dbReference type="NCBI Taxonomy" id="33914"/>
    <lineage>
        <taxon>Bacteria</taxon>
        <taxon>Bacillati</taxon>
        <taxon>Actinomycetota</taxon>
        <taxon>Actinomycetes</taxon>
        <taxon>Pseudonocardiales</taxon>
        <taxon>Pseudonocardiaceae</taxon>
        <taxon>Saccharopolyspora</taxon>
    </lineage>
</organism>
<protein>
    <recommendedName>
        <fullName evidence="8">PucR family transcriptional regulator</fullName>
    </recommendedName>
</protein>
<keyword evidence="7" id="KW-1185">Reference proteome</keyword>
<evidence type="ECO:0000256" key="1">
    <source>
        <dbReference type="ARBA" id="ARBA00006754"/>
    </source>
</evidence>
<feature type="compositionally biased region" description="Gly residues" evidence="2">
    <location>
        <begin position="412"/>
        <end position="427"/>
    </location>
</feature>
<dbReference type="InterPro" id="IPR051448">
    <property type="entry name" value="CdaR-like_regulators"/>
</dbReference>
<dbReference type="PANTHER" id="PTHR33744:SF7">
    <property type="entry name" value="PUCR FAMILY TRANSCRIPTIONAL REGULATOR"/>
    <property type="match status" value="1"/>
</dbReference>
<dbReference type="RefSeq" id="WP_344926717.1">
    <property type="nucleotide sequence ID" value="NZ_BAAAYK010000038.1"/>
</dbReference>
<feature type="region of interest" description="Disordered" evidence="2">
    <location>
        <begin position="408"/>
        <end position="427"/>
    </location>
</feature>
<proteinExistence type="inferred from homology"/>
<feature type="domain" description="PucR C-terminal helix-turn-helix" evidence="3">
    <location>
        <begin position="344"/>
        <end position="400"/>
    </location>
</feature>
<feature type="domain" description="CdaR GGDEF-like" evidence="5">
    <location>
        <begin position="181"/>
        <end position="292"/>
    </location>
</feature>